<evidence type="ECO:0000313" key="2">
    <source>
        <dbReference type="Proteomes" id="UP000805193"/>
    </source>
</evidence>
<sequence length="699" mass="79857">MDSENKESLLQQLREAFSNRKYFLISAAVTFALMLGALVTASRHLNNVRRQAADPRRRVPGRLRLIMANQNNLDALMQSLPHMSHGNMPAHVNKAVSLSCQHPDCLWVDQFVSARRDLQVDPCGDFYSYACSTNWSSATLPSNGASYRRRTVGQTLLNLHSYFNATIKRSYSQDLEGRFLHQVSNLFLDCLIEYKGRNERESLVGLSRDFKLYDSKSEENLTALIATLDRELRLFPFVTVTVMPDTYKLIMTPSSTILKRYHLAFSSGEDEDYIRIIARALALIKPDSDVFPKPLDLSHRISAVINTTEVNTLVDYLRYRFLIFVAPFLSEDFSFLLPLGYNSHQDNVPERHQACARSVEGVYRYGMRFLVSEANQHSLQPDLWKEEQKAFKELLKLCKYVLKDHISNRTLMMSPEMERIFLKLDAMQVSTEYVFESELSSIIHYYSRMAVPLKSSSPLQTYLTLQQSSSELYWSTGDQSLDHDVRFLASSLVPGYEYRENKNTLYITPATFGFLGKGNIVPIFVIPAVLQYVIQGILSPIFAATPPSEFRRPRDTTKILTESRLCLFEQYYAGMTDIFKEDVALDSDLTNFVEFNTMVSILYDVFQVYKNLTAALTTHVSGVEDNTTGVALDQLFLTTWAATHCEPTNDNRERRLIRFMEVPPRLKVDISLQNFARFGHVFSCPVASPMSPSIRCAMV</sequence>
<organism evidence="1 2">
    <name type="scientific">Ixodes persulcatus</name>
    <name type="common">Taiga tick</name>
    <dbReference type="NCBI Taxonomy" id="34615"/>
    <lineage>
        <taxon>Eukaryota</taxon>
        <taxon>Metazoa</taxon>
        <taxon>Ecdysozoa</taxon>
        <taxon>Arthropoda</taxon>
        <taxon>Chelicerata</taxon>
        <taxon>Arachnida</taxon>
        <taxon>Acari</taxon>
        <taxon>Parasitiformes</taxon>
        <taxon>Ixodida</taxon>
        <taxon>Ixodoidea</taxon>
        <taxon>Ixodidae</taxon>
        <taxon>Ixodinae</taxon>
        <taxon>Ixodes</taxon>
    </lineage>
</organism>
<name>A0AC60PLP7_IXOPE</name>
<proteinExistence type="predicted"/>
<gene>
    <name evidence="1" type="ORF">HPB47_002863</name>
</gene>
<dbReference type="EMBL" id="JABSTQ010010399">
    <property type="protein sequence ID" value="KAG0421240.1"/>
    <property type="molecule type" value="Genomic_DNA"/>
</dbReference>
<keyword evidence="2" id="KW-1185">Reference proteome</keyword>
<accession>A0AC60PLP7</accession>
<comment type="caution">
    <text evidence="1">The sequence shown here is derived from an EMBL/GenBank/DDBJ whole genome shotgun (WGS) entry which is preliminary data.</text>
</comment>
<protein>
    <submittedName>
        <fullName evidence="1">Uncharacterized protein</fullName>
    </submittedName>
</protein>
<reference evidence="1 2" key="1">
    <citation type="journal article" date="2020" name="Cell">
        <title>Large-Scale Comparative Analyses of Tick Genomes Elucidate Their Genetic Diversity and Vector Capacities.</title>
        <authorList>
            <consortium name="Tick Genome and Microbiome Consortium (TIGMIC)"/>
            <person name="Jia N."/>
            <person name="Wang J."/>
            <person name="Shi W."/>
            <person name="Du L."/>
            <person name="Sun Y."/>
            <person name="Zhan W."/>
            <person name="Jiang J.F."/>
            <person name="Wang Q."/>
            <person name="Zhang B."/>
            <person name="Ji P."/>
            <person name="Bell-Sakyi L."/>
            <person name="Cui X.M."/>
            <person name="Yuan T.T."/>
            <person name="Jiang B.G."/>
            <person name="Yang W.F."/>
            <person name="Lam T.T."/>
            <person name="Chang Q.C."/>
            <person name="Ding S.J."/>
            <person name="Wang X.J."/>
            <person name="Zhu J.G."/>
            <person name="Ruan X.D."/>
            <person name="Zhao L."/>
            <person name="Wei J.T."/>
            <person name="Ye R.Z."/>
            <person name="Que T.C."/>
            <person name="Du C.H."/>
            <person name="Zhou Y.H."/>
            <person name="Cheng J.X."/>
            <person name="Dai P.F."/>
            <person name="Guo W.B."/>
            <person name="Han X.H."/>
            <person name="Huang E.J."/>
            <person name="Li L.F."/>
            <person name="Wei W."/>
            <person name="Gao Y.C."/>
            <person name="Liu J.Z."/>
            <person name="Shao H.Z."/>
            <person name="Wang X."/>
            <person name="Wang C.C."/>
            <person name="Yang T.C."/>
            <person name="Huo Q.B."/>
            <person name="Li W."/>
            <person name="Chen H.Y."/>
            <person name="Chen S.E."/>
            <person name="Zhou L.G."/>
            <person name="Ni X.B."/>
            <person name="Tian J.H."/>
            <person name="Sheng Y."/>
            <person name="Liu T."/>
            <person name="Pan Y.S."/>
            <person name="Xia L.Y."/>
            <person name="Li J."/>
            <person name="Zhao F."/>
            <person name="Cao W.C."/>
        </authorList>
    </citation>
    <scope>NUCLEOTIDE SEQUENCE [LARGE SCALE GENOMIC DNA]</scope>
    <source>
        <strain evidence="1">Iper-2018</strain>
    </source>
</reference>
<dbReference type="Proteomes" id="UP000805193">
    <property type="component" value="Unassembled WGS sequence"/>
</dbReference>
<evidence type="ECO:0000313" key="1">
    <source>
        <dbReference type="EMBL" id="KAG0421240.1"/>
    </source>
</evidence>